<dbReference type="EMBL" id="OU503039">
    <property type="protein sequence ID" value="CAI9758978.1"/>
    <property type="molecule type" value="Genomic_DNA"/>
</dbReference>
<protein>
    <submittedName>
        <fullName evidence="1">Uncharacterized protein</fullName>
    </submittedName>
</protein>
<proteinExistence type="predicted"/>
<name>A0AAD1YX11_9LAMI</name>
<sequence>MPERNVVSCEDFVAVYITIKKIVKLLLFLLRSSNASKYASLDLSRIDRIIRCSLSSQGLLAAAVEPVPESNVSSVEERSMEDRERWWKMGLKAISDGKLGVLLLSGGQVLMER</sequence>
<dbReference type="AlphaFoldDB" id="A0AAD1YX11"/>
<organism evidence="1 2">
    <name type="scientific">Fraxinus pennsylvanica</name>
    <dbReference type="NCBI Taxonomy" id="56036"/>
    <lineage>
        <taxon>Eukaryota</taxon>
        <taxon>Viridiplantae</taxon>
        <taxon>Streptophyta</taxon>
        <taxon>Embryophyta</taxon>
        <taxon>Tracheophyta</taxon>
        <taxon>Spermatophyta</taxon>
        <taxon>Magnoliopsida</taxon>
        <taxon>eudicotyledons</taxon>
        <taxon>Gunneridae</taxon>
        <taxon>Pentapetalae</taxon>
        <taxon>asterids</taxon>
        <taxon>lamiids</taxon>
        <taxon>Lamiales</taxon>
        <taxon>Oleaceae</taxon>
        <taxon>Oleeae</taxon>
        <taxon>Fraxinus</taxon>
    </lineage>
</organism>
<dbReference type="Proteomes" id="UP000834106">
    <property type="component" value="Chromosome 4"/>
</dbReference>
<dbReference type="Gene3D" id="3.90.550.10">
    <property type="entry name" value="Spore Coat Polysaccharide Biosynthesis Protein SpsA, Chain A"/>
    <property type="match status" value="1"/>
</dbReference>
<evidence type="ECO:0000313" key="1">
    <source>
        <dbReference type="EMBL" id="CAI9758978.1"/>
    </source>
</evidence>
<gene>
    <name evidence="1" type="ORF">FPE_LOCUS6408</name>
</gene>
<dbReference type="SUPFAM" id="SSF53448">
    <property type="entry name" value="Nucleotide-diphospho-sugar transferases"/>
    <property type="match status" value="1"/>
</dbReference>
<keyword evidence="2" id="KW-1185">Reference proteome</keyword>
<dbReference type="InterPro" id="IPR029044">
    <property type="entry name" value="Nucleotide-diphossugar_trans"/>
</dbReference>
<evidence type="ECO:0000313" key="2">
    <source>
        <dbReference type="Proteomes" id="UP000834106"/>
    </source>
</evidence>
<accession>A0AAD1YX11</accession>
<reference evidence="1" key="1">
    <citation type="submission" date="2023-05" db="EMBL/GenBank/DDBJ databases">
        <authorList>
            <person name="Huff M."/>
        </authorList>
    </citation>
    <scope>NUCLEOTIDE SEQUENCE</scope>
</reference>